<dbReference type="Pfam" id="PF00648">
    <property type="entry name" value="Peptidase_C2"/>
    <property type="match status" value="1"/>
</dbReference>
<evidence type="ECO:0000259" key="5">
    <source>
        <dbReference type="PROSITE" id="PS50203"/>
    </source>
</evidence>
<dbReference type="PANTHER" id="PTHR10183">
    <property type="entry name" value="CALPAIN"/>
    <property type="match status" value="1"/>
</dbReference>
<feature type="domain" description="Calpain catalytic" evidence="5">
    <location>
        <begin position="50"/>
        <end position="357"/>
    </location>
</feature>
<dbReference type="SUPFAM" id="SSF49758">
    <property type="entry name" value="Calpain large subunit, middle domain (domain III)"/>
    <property type="match status" value="1"/>
</dbReference>
<comment type="caution">
    <text evidence="3">Lacks conserved residue(s) required for the propagation of feature annotation.</text>
</comment>
<name>A0AAD9K0F9_9ANNE</name>
<dbReference type="InterPro" id="IPR022684">
    <property type="entry name" value="Calpain_cysteine_protease"/>
</dbReference>
<dbReference type="EMBL" id="JAODUP010000094">
    <property type="protein sequence ID" value="KAK2162664.1"/>
    <property type="molecule type" value="Genomic_DNA"/>
</dbReference>
<feature type="region of interest" description="Disordered" evidence="4">
    <location>
        <begin position="15"/>
        <end position="37"/>
    </location>
</feature>
<evidence type="ECO:0000256" key="4">
    <source>
        <dbReference type="SAM" id="MobiDB-lite"/>
    </source>
</evidence>
<feature type="compositionally biased region" description="Basic and acidic residues" evidence="4">
    <location>
        <begin position="25"/>
        <end position="37"/>
    </location>
</feature>
<dbReference type="SMART" id="SM00720">
    <property type="entry name" value="calpain_III"/>
    <property type="match status" value="1"/>
</dbReference>
<dbReference type="CDD" id="cd00044">
    <property type="entry name" value="CysPc"/>
    <property type="match status" value="1"/>
</dbReference>
<dbReference type="PANTHER" id="PTHR10183:SF433">
    <property type="entry name" value="CALPAIN-A-RELATED"/>
    <property type="match status" value="1"/>
</dbReference>
<dbReference type="InterPro" id="IPR011992">
    <property type="entry name" value="EF-hand-dom_pair"/>
</dbReference>
<dbReference type="FunFam" id="3.90.70.10:FF:000114">
    <property type="entry name" value="Calpain a"/>
    <property type="match status" value="1"/>
</dbReference>
<dbReference type="SMART" id="SM00230">
    <property type="entry name" value="CysPc"/>
    <property type="match status" value="1"/>
</dbReference>
<keyword evidence="7" id="KW-1185">Reference proteome</keyword>
<dbReference type="InterPro" id="IPR001300">
    <property type="entry name" value="Peptidase_C2_calpain_cat"/>
</dbReference>
<dbReference type="InterPro" id="IPR038765">
    <property type="entry name" value="Papain-like_cys_pep_sf"/>
</dbReference>
<dbReference type="AlphaFoldDB" id="A0AAD9K0F9"/>
<evidence type="ECO:0000256" key="3">
    <source>
        <dbReference type="PROSITE-ProRule" id="PRU00239"/>
    </source>
</evidence>
<dbReference type="PRINTS" id="PR00704">
    <property type="entry name" value="CALPAIN"/>
</dbReference>
<evidence type="ECO:0000256" key="2">
    <source>
        <dbReference type="PIRSR" id="PIRSR622684-1"/>
    </source>
</evidence>
<sequence>MESLRLTSNEFHRSLHFGSSQSEDPSSKHPDGGKTDFESIRSECLRQKSLYEDPGFPPSDTSVYFSCKPNYQFEWLRPHDIAGRYGLNPELYIQGSRYDLMPGLLGDYWLLQAATVLHNNQELMRQVIPSNQSFSSGIYAGIFRFRFWRYGRWQQVIIDDRLPTVRGEMSFIHSKDPCHFWGALLEKAYAKLLGSYEALKSGFLMNALHSLTGGLVECYRLQDDAVPLPVNIVNALFKSMERHTIILAHVKPTQSRLGTVLQNGLITGKVYNITDIREIKLISDISEVPITLVRLSNPWGEKIVWTGPWGERSQEWTNISAYERKSMGLICRDESEFWMDFKDFLQAFDSLELCHQLPDIVPLARPPRVWRGLEFHGYWRKGVNAGGRPVCTETHHYNPQYHIVLAKRDEDEQTRCTCLVELTQKDRRRHKNKGRINVDIGFVVYKCSSAYSLPLPQSYFEQHTFQDRCDFFANGEQVSKRFLLELGEYVLIPSTYSPHTDADFMVRVLLEEDNTVELVEDWSENTLDPGAILDLTNKDQDYVLNLYLDAADEANTGHFVLSLTACKKLVSLMDTDQVARVGYNEFLYLWNSLCTWKRAFQSFDKTSSGSLEAYHLKPLLGSLGYHLTIDVLTAIVLRFADDNLQIRFSELVECLCKITSILNVYKSLQDGDKMMISLDQVR</sequence>
<evidence type="ECO:0000256" key="1">
    <source>
        <dbReference type="ARBA" id="ARBA00007623"/>
    </source>
</evidence>
<dbReference type="GO" id="GO:0006508">
    <property type="term" value="P:proteolysis"/>
    <property type="evidence" value="ECO:0007669"/>
    <property type="project" value="InterPro"/>
</dbReference>
<comment type="caution">
    <text evidence="6">The sequence shown here is derived from an EMBL/GenBank/DDBJ whole genome shotgun (WGS) entry which is preliminary data.</text>
</comment>
<dbReference type="SUPFAM" id="SSF54001">
    <property type="entry name" value="Cysteine proteinases"/>
    <property type="match status" value="1"/>
</dbReference>
<dbReference type="PROSITE" id="PS50203">
    <property type="entry name" value="CALPAIN_CAT"/>
    <property type="match status" value="1"/>
</dbReference>
<feature type="active site" evidence="2">
    <location>
        <position position="297"/>
    </location>
</feature>
<dbReference type="InterPro" id="IPR036213">
    <property type="entry name" value="Calpain_III_sf"/>
</dbReference>
<dbReference type="Pfam" id="PF01067">
    <property type="entry name" value="Calpain_III"/>
    <property type="match status" value="1"/>
</dbReference>
<dbReference type="Gene3D" id="1.10.238.10">
    <property type="entry name" value="EF-hand"/>
    <property type="match status" value="1"/>
</dbReference>
<dbReference type="GO" id="GO:0004198">
    <property type="term" value="F:calcium-dependent cysteine-type endopeptidase activity"/>
    <property type="evidence" value="ECO:0007669"/>
    <property type="project" value="InterPro"/>
</dbReference>
<dbReference type="InterPro" id="IPR022682">
    <property type="entry name" value="Calpain_domain_III"/>
</dbReference>
<proteinExistence type="inferred from homology"/>
<dbReference type="Gene3D" id="3.90.70.10">
    <property type="entry name" value="Cysteine proteinases"/>
    <property type="match status" value="1"/>
</dbReference>
<dbReference type="InterPro" id="IPR022683">
    <property type="entry name" value="Calpain_III"/>
</dbReference>
<organism evidence="6 7">
    <name type="scientific">Paralvinella palmiformis</name>
    <dbReference type="NCBI Taxonomy" id="53620"/>
    <lineage>
        <taxon>Eukaryota</taxon>
        <taxon>Metazoa</taxon>
        <taxon>Spiralia</taxon>
        <taxon>Lophotrochozoa</taxon>
        <taxon>Annelida</taxon>
        <taxon>Polychaeta</taxon>
        <taxon>Sedentaria</taxon>
        <taxon>Canalipalpata</taxon>
        <taxon>Terebellida</taxon>
        <taxon>Terebelliformia</taxon>
        <taxon>Alvinellidae</taxon>
        <taxon>Paralvinella</taxon>
    </lineage>
</organism>
<dbReference type="Gene3D" id="2.60.120.380">
    <property type="match status" value="1"/>
</dbReference>
<accession>A0AAD9K0F9</accession>
<dbReference type="GO" id="GO:0005737">
    <property type="term" value="C:cytoplasm"/>
    <property type="evidence" value="ECO:0007669"/>
    <property type="project" value="TreeGrafter"/>
</dbReference>
<dbReference type="SUPFAM" id="SSF47473">
    <property type="entry name" value="EF-hand"/>
    <property type="match status" value="1"/>
</dbReference>
<protein>
    <recommendedName>
        <fullName evidence="5">Calpain catalytic domain-containing protein</fullName>
    </recommendedName>
</protein>
<comment type="similarity">
    <text evidence="1">Belongs to the peptidase C2 family.</text>
</comment>
<evidence type="ECO:0000313" key="7">
    <source>
        <dbReference type="Proteomes" id="UP001208570"/>
    </source>
</evidence>
<reference evidence="6" key="1">
    <citation type="journal article" date="2023" name="Mol. Biol. Evol.">
        <title>Third-Generation Sequencing Reveals the Adaptive Role of the Epigenome in Three Deep-Sea Polychaetes.</title>
        <authorList>
            <person name="Perez M."/>
            <person name="Aroh O."/>
            <person name="Sun Y."/>
            <person name="Lan Y."/>
            <person name="Juniper S.K."/>
            <person name="Young C.R."/>
            <person name="Angers B."/>
            <person name="Qian P.Y."/>
        </authorList>
    </citation>
    <scope>NUCLEOTIDE SEQUENCE</scope>
    <source>
        <strain evidence="6">P08H-3</strain>
    </source>
</reference>
<dbReference type="Proteomes" id="UP001208570">
    <property type="component" value="Unassembled WGS sequence"/>
</dbReference>
<evidence type="ECO:0000313" key="6">
    <source>
        <dbReference type="EMBL" id="KAK2162664.1"/>
    </source>
</evidence>
<gene>
    <name evidence="6" type="ORF">LSH36_94g04017</name>
</gene>